<dbReference type="Gene3D" id="6.10.140.140">
    <property type="match status" value="1"/>
</dbReference>
<dbReference type="Ensembl" id="ENSSSCT00070052781.1">
    <property type="protein sequence ID" value="ENSSSCP00070044701.1"/>
    <property type="gene ID" value="ENSSSCG00070026337.1"/>
</dbReference>
<dbReference type="InterPro" id="IPR001909">
    <property type="entry name" value="KRAB"/>
</dbReference>
<dbReference type="PROSITE" id="PS50805">
    <property type="entry name" value="KRAB"/>
    <property type="match status" value="1"/>
</dbReference>
<reference evidence="2 3" key="1">
    <citation type="submission" date="2017-08" db="EMBL/GenBank/DDBJ databases">
        <title>USMARCv1.0.</title>
        <authorList>
            <person name="Hannum G.I."/>
            <person name="Koren S."/>
            <person name="Schroeder S.G."/>
            <person name="Chin S.C."/>
            <person name="Nonneman D.J."/>
            <person name="Becker S.A."/>
            <person name="Rosen B.D."/>
            <person name="Bickhart D.M."/>
            <person name="Putnam N.H."/>
            <person name="Green R.E."/>
            <person name="Tuggle C.K."/>
            <person name="Liu H."/>
            <person name="Rohrer G.A."/>
            <person name="Warr A."/>
            <person name="Hall R."/>
            <person name="Kim K."/>
            <person name="Hume D.A."/>
            <person name="Talbot R."/>
            <person name="Chow W."/>
            <person name="Howe K."/>
            <person name="Schwartz A.S."/>
            <person name="Watson M."/>
            <person name="Archibald A.L."/>
            <person name="Phillippy A.M."/>
            <person name="Smith T.P.L."/>
        </authorList>
    </citation>
    <scope>NUCLEOTIDE SEQUENCE [LARGE SCALE GENOMIC DNA]</scope>
</reference>
<dbReference type="PANTHER" id="PTHR23232:SF161">
    <property type="entry name" value="KRAB DOMAIN-CONTAINING PROTEIN"/>
    <property type="match status" value="1"/>
</dbReference>
<dbReference type="InterPro" id="IPR036051">
    <property type="entry name" value="KRAB_dom_sf"/>
</dbReference>
<accession>A0A4X1VRH5</accession>
<evidence type="ECO:0000259" key="1">
    <source>
        <dbReference type="PROSITE" id="PS50805"/>
    </source>
</evidence>
<dbReference type="PANTHER" id="PTHR23232">
    <property type="entry name" value="KRAB DOMAIN C2H2 ZINC FINGER"/>
    <property type="match status" value="1"/>
</dbReference>
<evidence type="ECO:0000313" key="3">
    <source>
        <dbReference type="Proteomes" id="UP000314985"/>
    </source>
</evidence>
<dbReference type="InterPro" id="IPR050169">
    <property type="entry name" value="Krueppel_C2H2_ZnF"/>
</dbReference>
<feature type="domain" description="KRAB" evidence="1">
    <location>
        <begin position="39"/>
        <end position="110"/>
    </location>
</feature>
<sequence length="112" mass="13072">MLWVQPKKSSITDRFFTLINKDILTIQSWHWNLLLQRPLSFEDVAVGFTLEEWRLLDPFQKDLYREVTLEICHSLVSVGYEAPKPDALFRLEQGEPPWRREGAAQSPTCPGE</sequence>
<proteinExistence type="predicted"/>
<dbReference type="AlphaFoldDB" id="A0A4X1VRH5"/>
<dbReference type="Proteomes" id="UP000314985">
    <property type="component" value="Chromosome 6"/>
</dbReference>
<reference evidence="2" key="2">
    <citation type="submission" date="2025-08" db="UniProtKB">
        <authorList>
            <consortium name="Ensembl"/>
        </authorList>
    </citation>
    <scope>IDENTIFICATION</scope>
</reference>
<dbReference type="GO" id="GO:0006355">
    <property type="term" value="P:regulation of DNA-templated transcription"/>
    <property type="evidence" value="ECO:0007669"/>
    <property type="project" value="InterPro"/>
</dbReference>
<dbReference type="SMART" id="SM00349">
    <property type="entry name" value="KRAB"/>
    <property type="match status" value="1"/>
</dbReference>
<dbReference type="SUPFAM" id="SSF109640">
    <property type="entry name" value="KRAB domain (Kruppel-associated box)"/>
    <property type="match status" value="1"/>
</dbReference>
<evidence type="ECO:0000313" key="2">
    <source>
        <dbReference type="Ensembl" id="ENSSSCP00070044701.1"/>
    </source>
</evidence>
<name>A0A4X1VRH5_PIG</name>
<organism evidence="2 3">
    <name type="scientific">Sus scrofa</name>
    <name type="common">Pig</name>
    <dbReference type="NCBI Taxonomy" id="9823"/>
    <lineage>
        <taxon>Eukaryota</taxon>
        <taxon>Metazoa</taxon>
        <taxon>Chordata</taxon>
        <taxon>Craniata</taxon>
        <taxon>Vertebrata</taxon>
        <taxon>Euteleostomi</taxon>
        <taxon>Mammalia</taxon>
        <taxon>Eutheria</taxon>
        <taxon>Laurasiatheria</taxon>
        <taxon>Artiodactyla</taxon>
        <taxon>Suina</taxon>
        <taxon>Suidae</taxon>
        <taxon>Sus</taxon>
    </lineage>
</organism>
<protein>
    <recommendedName>
        <fullName evidence="1">KRAB domain-containing protein</fullName>
    </recommendedName>
</protein>
<dbReference type="Pfam" id="PF01352">
    <property type="entry name" value="KRAB"/>
    <property type="match status" value="1"/>
</dbReference>
<dbReference type="CDD" id="cd07765">
    <property type="entry name" value="KRAB_A-box"/>
    <property type="match status" value="1"/>
</dbReference>